<sequence length="464" mass="51856">MAISSASASSTTMATHPILTTHDGQQVELSHRLGEGSRAIVRAGVVNGEWRAFKIAVLDNDSPIWRTALREMEVERKRMAMVQAKSLQDGAMYRESADTAPKPCLYIEMQPLNDPTQPPDYVSLRELIWDMKHNMAAIARTHRWNPRATILQVIDLVRAFQWAAETLRIALEEDGLVCPDHCANNIYVNWFTLDAQEQPDTYLIDLANTGVVKPPGPCMHAADGTVPTPPCPHAALIPVRKAAQREEKQLPTYTCYHAAPEQLLFNTEQLAFDGTQEDLAKWGGEILELGPVGLHNALRSELFIEKLERDKGNWPVEPQPPKEPPQDAAEDAKAAYQQQRVAYEKAKKAYDQHRNVTQTFLSYWWGGNWRHLMDSDGHPIGGKEGLWELRGERGLEWVEGALRRLEKISEAATRLFPWDRCSLAEQVQQLSSLAAFLMDVHRKGSSPAAAASLPSTAASRQGAH</sequence>
<protein>
    <recommendedName>
        <fullName evidence="4">Protein kinase domain-containing protein</fullName>
    </recommendedName>
</protein>
<feature type="region of interest" description="Disordered" evidence="1">
    <location>
        <begin position="311"/>
        <end position="330"/>
    </location>
</feature>
<dbReference type="InParanoid" id="A0A0G4H3E5"/>
<name>A0A0G4H3E5_VITBC</name>
<feature type="compositionally biased region" description="Low complexity" evidence="1">
    <location>
        <begin position="1"/>
        <end position="15"/>
    </location>
</feature>
<accession>A0A0G4H3E5</accession>
<keyword evidence="3" id="KW-1185">Reference proteome</keyword>
<organism evidence="2 3">
    <name type="scientific">Vitrella brassicaformis (strain CCMP3155)</name>
    <dbReference type="NCBI Taxonomy" id="1169540"/>
    <lineage>
        <taxon>Eukaryota</taxon>
        <taxon>Sar</taxon>
        <taxon>Alveolata</taxon>
        <taxon>Colpodellida</taxon>
        <taxon>Vitrellaceae</taxon>
        <taxon>Vitrella</taxon>
    </lineage>
</organism>
<evidence type="ECO:0000313" key="3">
    <source>
        <dbReference type="Proteomes" id="UP000041254"/>
    </source>
</evidence>
<dbReference type="Proteomes" id="UP000041254">
    <property type="component" value="Unassembled WGS sequence"/>
</dbReference>
<dbReference type="PhylomeDB" id="A0A0G4H3E5"/>
<dbReference type="EMBL" id="CDMY01000973">
    <property type="protein sequence ID" value="CEM38139.1"/>
    <property type="molecule type" value="Genomic_DNA"/>
</dbReference>
<dbReference type="AlphaFoldDB" id="A0A0G4H3E5"/>
<reference evidence="2 3" key="1">
    <citation type="submission" date="2014-11" db="EMBL/GenBank/DDBJ databases">
        <authorList>
            <person name="Zhu J."/>
            <person name="Qi W."/>
            <person name="Song R."/>
        </authorList>
    </citation>
    <scope>NUCLEOTIDE SEQUENCE [LARGE SCALE GENOMIC DNA]</scope>
</reference>
<evidence type="ECO:0000313" key="2">
    <source>
        <dbReference type="EMBL" id="CEM38139.1"/>
    </source>
</evidence>
<evidence type="ECO:0000256" key="1">
    <source>
        <dbReference type="SAM" id="MobiDB-lite"/>
    </source>
</evidence>
<feature type="region of interest" description="Disordered" evidence="1">
    <location>
        <begin position="1"/>
        <end position="23"/>
    </location>
</feature>
<gene>
    <name evidence="2" type="ORF">Vbra_19505</name>
</gene>
<proteinExistence type="predicted"/>
<dbReference type="VEuPathDB" id="CryptoDB:Vbra_19505"/>
<evidence type="ECO:0008006" key="4">
    <source>
        <dbReference type="Google" id="ProtNLM"/>
    </source>
</evidence>